<dbReference type="SUPFAM" id="SSF51905">
    <property type="entry name" value="FAD/NAD(P)-binding domain"/>
    <property type="match status" value="1"/>
</dbReference>
<dbReference type="PRINTS" id="PR00368">
    <property type="entry name" value="FADPNR"/>
</dbReference>
<dbReference type="Pfam" id="PF00732">
    <property type="entry name" value="GMC_oxred_N"/>
    <property type="match status" value="1"/>
</dbReference>
<dbReference type="Gene3D" id="3.50.50.60">
    <property type="entry name" value="FAD/NAD(P)-binding domain"/>
    <property type="match status" value="3"/>
</dbReference>
<name>E3GZJ3_METFV</name>
<evidence type="ECO:0000313" key="7">
    <source>
        <dbReference type="Proteomes" id="UP000002315"/>
    </source>
</evidence>
<dbReference type="Proteomes" id="UP000002315">
    <property type="component" value="Chromosome"/>
</dbReference>
<evidence type="ECO:0000256" key="2">
    <source>
        <dbReference type="ARBA" id="ARBA00022630"/>
    </source>
</evidence>
<keyword evidence="2" id="KW-0285">Flavoprotein</keyword>
<reference evidence="6 7" key="1">
    <citation type="journal article" date="2010" name="Stand. Genomic Sci.">
        <title>Complete genome sequence of Methanothermus fervidus type strain (V24S).</title>
        <authorList>
            <person name="Anderson I."/>
            <person name="Djao O.D."/>
            <person name="Misra M."/>
            <person name="Chertkov O."/>
            <person name="Nolan M."/>
            <person name="Lucas S."/>
            <person name="Lapidus A."/>
            <person name="Del Rio T.G."/>
            <person name="Tice H."/>
            <person name="Cheng J.F."/>
            <person name="Tapia R."/>
            <person name="Han C."/>
            <person name="Goodwin L."/>
            <person name="Pitluck S."/>
            <person name="Liolios K."/>
            <person name="Ivanova N."/>
            <person name="Mavromatis K."/>
            <person name="Mikhailova N."/>
            <person name="Pati A."/>
            <person name="Brambilla E."/>
            <person name="Chen A."/>
            <person name="Palaniappan K."/>
            <person name="Land M."/>
            <person name="Hauser L."/>
            <person name="Chang Y.J."/>
            <person name="Jeffries C.D."/>
            <person name="Sikorski J."/>
            <person name="Spring S."/>
            <person name="Rohde M."/>
            <person name="Eichinger K."/>
            <person name="Huber H."/>
            <person name="Wirth R."/>
            <person name="Goker M."/>
            <person name="Detter J.C."/>
            <person name="Woyke T."/>
            <person name="Bristow J."/>
            <person name="Eisen J.A."/>
            <person name="Markowitz V."/>
            <person name="Hugenholtz P."/>
            <person name="Klenk H.P."/>
            <person name="Kyrpides N.C."/>
        </authorList>
    </citation>
    <scope>NUCLEOTIDE SEQUENCE [LARGE SCALE GENOMIC DNA]</scope>
    <source>
        <strain evidence="7">ATCC 43054 / DSM 2088 / JCM 10308 / V24 S</strain>
    </source>
</reference>
<organism evidence="6 7">
    <name type="scientific">Methanothermus fervidus (strain ATCC 43054 / DSM 2088 / JCM 10308 / V24 S)</name>
    <dbReference type="NCBI Taxonomy" id="523846"/>
    <lineage>
        <taxon>Archaea</taxon>
        <taxon>Methanobacteriati</taxon>
        <taxon>Methanobacteriota</taxon>
        <taxon>Methanomada group</taxon>
        <taxon>Methanobacteria</taxon>
        <taxon>Methanobacteriales</taxon>
        <taxon>Methanothermaceae</taxon>
        <taxon>Methanothermus</taxon>
    </lineage>
</organism>
<dbReference type="Pfam" id="PF05199">
    <property type="entry name" value="GMC_oxred_C"/>
    <property type="match status" value="1"/>
</dbReference>
<dbReference type="KEGG" id="mfv:Mfer_0927"/>
<dbReference type="InterPro" id="IPR017896">
    <property type="entry name" value="4Fe4S_Fe-S-bd"/>
</dbReference>
<keyword evidence="3" id="KW-0274">FAD</keyword>
<accession>E3GZJ3</accession>
<dbReference type="Pfam" id="PF13450">
    <property type="entry name" value="NAD_binding_8"/>
    <property type="match status" value="1"/>
</dbReference>
<evidence type="ECO:0000256" key="3">
    <source>
        <dbReference type="ARBA" id="ARBA00022827"/>
    </source>
</evidence>
<gene>
    <name evidence="6" type="ordered locus">Mfer_0927</name>
</gene>
<feature type="domain" description="4Fe-4S ferredoxin-type" evidence="5">
    <location>
        <begin position="124"/>
        <end position="153"/>
    </location>
</feature>
<evidence type="ECO:0000256" key="1">
    <source>
        <dbReference type="ARBA" id="ARBA00010790"/>
    </source>
</evidence>
<evidence type="ECO:0000259" key="5">
    <source>
        <dbReference type="PROSITE" id="PS51379"/>
    </source>
</evidence>
<protein>
    <submittedName>
        <fullName evidence="6">Glucose-methanol-choline oxidoreductase</fullName>
    </submittedName>
</protein>
<dbReference type="InterPro" id="IPR000172">
    <property type="entry name" value="GMC_OxRdtase_N"/>
</dbReference>
<dbReference type="EMBL" id="CP002278">
    <property type="protein sequence ID" value="ADP77725.1"/>
    <property type="molecule type" value="Genomic_DNA"/>
</dbReference>
<dbReference type="GO" id="GO:0016614">
    <property type="term" value="F:oxidoreductase activity, acting on CH-OH group of donors"/>
    <property type="evidence" value="ECO:0007669"/>
    <property type="project" value="InterPro"/>
</dbReference>
<dbReference type="PANTHER" id="PTHR46056:SF12">
    <property type="entry name" value="LONG-CHAIN-ALCOHOL OXIDASE"/>
    <property type="match status" value="1"/>
</dbReference>
<dbReference type="InterPro" id="IPR036188">
    <property type="entry name" value="FAD/NAD-bd_sf"/>
</dbReference>
<proteinExistence type="inferred from homology"/>
<dbReference type="AlphaFoldDB" id="E3GZJ3"/>
<dbReference type="InterPro" id="IPR007867">
    <property type="entry name" value="GMC_OxRtase_C"/>
</dbReference>
<keyword evidence="4" id="KW-0560">Oxidoreductase</keyword>
<sequence length="392" mass="42660">MMVVVIGSGAGGATVARELSKAGIDVKILEKGPYISPKEAYKCYEKDDKVLRTSCVGGTTLVSMGNALRTLEDELLKYGIDLSNEFRELEKELSISPLPDSHFGKGTKMLMDAAKSLNLPVKKMPKFIDPNKCEPCGKCPFGCPKDAKWTSLNYINESLKYGAKLYSNTVVKKILVKNDEVCGVLTNKGKIKDKNVVVAAGAIETAKLLKKVGIKAGEKFFMDTFITVGGILKSINFHKEVQMNMFIEMDKYILSPHFSTLLRDKLKCKNKDIIGIMVKIKDDSCGKIKNKKIIKYHTENDIEALCDGSVLATSLLEKIGVSPNTIVSTIPRGAHPGGTAPIGEVVDNNLQTKISGLYVADASVLPESPGAPPILTIMALAKRLSKYLLNSL</sequence>
<dbReference type="GO" id="GO:0050660">
    <property type="term" value="F:flavin adenine dinucleotide binding"/>
    <property type="evidence" value="ECO:0007669"/>
    <property type="project" value="InterPro"/>
</dbReference>
<dbReference type="HOGENOM" id="CLU_052500_0_0_2"/>
<dbReference type="PROSITE" id="PS51379">
    <property type="entry name" value="4FE4S_FER_2"/>
    <property type="match status" value="1"/>
</dbReference>
<dbReference type="STRING" id="523846.Mfer_0927"/>
<comment type="similarity">
    <text evidence="1">Belongs to the GMC oxidoreductase family.</text>
</comment>
<evidence type="ECO:0000256" key="4">
    <source>
        <dbReference type="ARBA" id="ARBA00023002"/>
    </source>
</evidence>
<dbReference type="PANTHER" id="PTHR46056">
    <property type="entry name" value="LONG-CHAIN-ALCOHOL OXIDASE"/>
    <property type="match status" value="1"/>
</dbReference>
<evidence type="ECO:0000313" key="6">
    <source>
        <dbReference type="EMBL" id="ADP77725.1"/>
    </source>
</evidence>
<keyword evidence="7" id="KW-1185">Reference proteome</keyword>